<name>A0A9N9C8R1_9GLOM</name>
<gene>
    <name evidence="1" type="ORF">PBRASI_LOCUS7314</name>
</gene>
<comment type="caution">
    <text evidence="1">The sequence shown here is derived from an EMBL/GenBank/DDBJ whole genome shotgun (WGS) entry which is preliminary data.</text>
</comment>
<organism evidence="1 2">
    <name type="scientific">Paraglomus brasilianum</name>
    <dbReference type="NCBI Taxonomy" id="144538"/>
    <lineage>
        <taxon>Eukaryota</taxon>
        <taxon>Fungi</taxon>
        <taxon>Fungi incertae sedis</taxon>
        <taxon>Mucoromycota</taxon>
        <taxon>Glomeromycotina</taxon>
        <taxon>Glomeromycetes</taxon>
        <taxon>Paraglomerales</taxon>
        <taxon>Paraglomeraceae</taxon>
        <taxon>Paraglomus</taxon>
    </lineage>
</organism>
<dbReference type="SUPFAM" id="SSF52540">
    <property type="entry name" value="P-loop containing nucleoside triphosphate hydrolases"/>
    <property type="match status" value="3"/>
</dbReference>
<evidence type="ECO:0000313" key="1">
    <source>
        <dbReference type="EMBL" id="CAG8594688.1"/>
    </source>
</evidence>
<accession>A0A9N9C8R1</accession>
<dbReference type="InterPro" id="IPR027417">
    <property type="entry name" value="P-loop_NTPase"/>
</dbReference>
<evidence type="ECO:0000313" key="2">
    <source>
        <dbReference type="Proteomes" id="UP000789739"/>
    </source>
</evidence>
<dbReference type="Gene3D" id="3.40.50.300">
    <property type="entry name" value="P-loop containing nucleotide triphosphate hydrolases"/>
    <property type="match status" value="3"/>
</dbReference>
<dbReference type="Proteomes" id="UP000789739">
    <property type="component" value="Unassembled WGS sequence"/>
</dbReference>
<dbReference type="EMBL" id="CAJVPI010001104">
    <property type="protein sequence ID" value="CAG8594688.1"/>
    <property type="molecule type" value="Genomic_DNA"/>
</dbReference>
<keyword evidence="2" id="KW-1185">Reference proteome</keyword>
<proteinExistence type="predicted"/>
<reference evidence="1" key="1">
    <citation type="submission" date="2021-06" db="EMBL/GenBank/DDBJ databases">
        <authorList>
            <person name="Kallberg Y."/>
            <person name="Tangrot J."/>
            <person name="Rosling A."/>
        </authorList>
    </citation>
    <scope>NUCLEOTIDE SEQUENCE</scope>
    <source>
        <strain evidence="1">BR232B</strain>
    </source>
</reference>
<dbReference type="OrthoDB" id="8954335at2759"/>
<dbReference type="AlphaFoldDB" id="A0A9N9C8R1"/>
<protein>
    <submittedName>
        <fullName evidence="1">7996_t:CDS:1</fullName>
    </submittedName>
</protein>
<sequence>MLNSPRNECILAIGETGLGKSFTATIFGATGVKVGHSTESETDKVTFCDIGNGSFYIDTPGFNDSNEEKSDDETVCSILREMQDRKISNITTILWFVKYDCKASAYLKSQARTIEAFARDHNGNVWDNTIIVTKDDKRGEGPRAAAEEIAKKIYEQKPRRRELNAKKSFLENTGNFEIFLFESLDGRKKDIYATFPIEALDKLNIFKSSKPDRILAKYRSLMEGHIRHPIVLEFKMPSLPPNQRILAIGGTGLGKSFTATIFGAKGVKVGHSTKSETDEVTFYDIGNGSFYVDTPGFNDSNEEKTDDETVRSILREMQDRKISNITTILWFVTNECRETASLKQQAKFIEALARDHDGNVWDNAIIVTKGNDRGKGPRAAAEAVAKEIYEQKHRCRKPDAKSFLNNVGNFEICLFERLDESLQSDYINVKSDELNRFRIFKESEPHRIFTKYRSLMEGHSDHPIVLEFKKIKCLNCSEETDPRLASPKCHLKEKLIHPKLLEAFHRDRVGNFHPDQPVDSKIVEEWDHGVGAWTLRVVTIGLVNLKEYKLENGKWKCCNRKLGEDGCKPQYKCCRKSASSTGCMQKYSCCDVIPHDFDNCEGCKSGNCKGPGCISVCSGCEQISIEHKGCSIVGKHVWPSSPKNKCILAIGETGLGKSFTATIFGAKGVKVGHSTESTTFYDIGNSSFYVDTPGFNDIDEEKFDDETIRSILREMQDRKISKITTILWFVRTDGCRATTSLKSQARTIEAFARDHNGNVWDNTIIVTKGDERGEGPRAAAEEIAKKIHEQKPHHRELNAKKSFLENTGYFEIRLFESLSEIRKKNYDGFTNNKLSDRHIFKSSEPDRILAKYRSLMEGHIRHPIVLEFKKVKCLNCSEETDPSEGIGQFHPAEQELVIRRDHVRTIWIANPLLTYEWKCCGRQPDSEGCTSLYTCCRQPIGSAVCSKCEKNPLENEGCSIEGEHVWGQ</sequence>